<dbReference type="RefSeq" id="WP_373296786.1">
    <property type="nucleotide sequence ID" value="NZ_BMXX01000005.1"/>
</dbReference>
<evidence type="ECO:0000313" key="3">
    <source>
        <dbReference type="Proteomes" id="UP000247584"/>
    </source>
</evidence>
<evidence type="ECO:0000313" key="2">
    <source>
        <dbReference type="EMBL" id="PYE59830.1"/>
    </source>
</evidence>
<feature type="domain" description="Excalibur calcium-binding" evidence="1">
    <location>
        <begin position="63"/>
        <end position="98"/>
    </location>
</feature>
<dbReference type="SMART" id="SM00894">
    <property type="entry name" value="Excalibur"/>
    <property type="match status" value="1"/>
</dbReference>
<dbReference type="Pfam" id="PF05901">
    <property type="entry name" value="Excalibur"/>
    <property type="match status" value="1"/>
</dbReference>
<dbReference type="Proteomes" id="UP000247584">
    <property type="component" value="Unassembled WGS sequence"/>
</dbReference>
<reference evidence="2 3" key="1">
    <citation type="submission" date="2018-06" db="EMBL/GenBank/DDBJ databases">
        <title>Genomic Encyclopedia of Type Strains, Phase III (KMG-III): the genomes of soil and plant-associated and newly described type strains.</title>
        <authorList>
            <person name="Whitman W."/>
        </authorList>
    </citation>
    <scope>NUCLEOTIDE SEQUENCE [LARGE SCALE GENOMIC DNA]</scope>
    <source>
        <strain evidence="2 3">JC5</strain>
    </source>
</reference>
<protein>
    <submittedName>
        <fullName evidence="2">Excalibur calcium-binding domain-containing protein</fullName>
    </submittedName>
</protein>
<dbReference type="EMBL" id="QJSY01000006">
    <property type="protein sequence ID" value="PYE59830.1"/>
    <property type="molecule type" value="Genomic_DNA"/>
</dbReference>
<evidence type="ECO:0000259" key="1">
    <source>
        <dbReference type="SMART" id="SM00894"/>
    </source>
</evidence>
<name>A0ABX5PR30_9GAMM</name>
<accession>A0ABX5PR30</accession>
<gene>
    <name evidence="2" type="ORF">C8J23_106110</name>
</gene>
<organism evidence="2 3">
    <name type="scientific">Shewanella chilikensis</name>
    <dbReference type="NCBI Taxonomy" id="558541"/>
    <lineage>
        <taxon>Bacteria</taxon>
        <taxon>Pseudomonadati</taxon>
        <taxon>Pseudomonadota</taxon>
        <taxon>Gammaproteobacteria</taxon>
        <taxon>Alteromonadales</taxon>
        <taxon>Shewanellaceae</taxon>
        <taxon>Shewanella</taxon>
    </lineage>
</organism>
<comment type="caution">
    <text evidence="2">The sequence shown here is derived from an EMBL/GenBank/DDBJ whole genome shotgun (WGS) entry which is preliminary data.</text>
</comment>
<proteinExistence type="predicted"/>
<keyword evidence="3" id="KW-1185">Reference proteome</keyword>
<sequence>MFFYLIFGYACYLSWVKLSGNEPQQLTDIHQNTLSKSIREAAQTSPRYASHSVEMDVRFHCDGRQYCSQMTSRAEAEYFNRYCPNTKMDGDNDGRPCENDSRW</sequence>
<dbReference type="InterPro" id="IPR008613">
    <property type="entry name" value="Excalibur_Ca-bd_domain"/>
</dbReference>